<keyword evidence="1" id="KW-0472">Membrane</keyword>
<dbReference type="OrthoDB" id="9134165at2"/>
<dbReference type="Pfam" id="PF13127">
    <property type="entry name" value="DUF3955"/>
    <property type="match status" value="1"/>
</dbReference>
<reference evidence="3 4" key="1">
    <citation type="submission" date="2006-03" db="EMBL/GenBank/DDBJ databases">
        <title>Complete sequence of Shewanella denitrificans OS217.</title>
        <authorList>
            <consortium name="US DOE Joint Genome Institute"/>
            <person name="Copeland A."/>
            <person name="Lucas S."/>
            <person name="Lapidus A."/>
            <person name="Barry K."/>
            <person name="Detter J.C."/>
            <person name="Glavina del Rio T."/>
            <person name="Hammon N."/>
            <person name="Israni S."/>
            <person name="Dalin E."/>
            <person name="Tice H."/>
            <person name="Pitluck S."/>
            <person name="Brettin T."/>
            <person name="Bruce D."/>
            <person name="Han C."/>
            <person name="Tapia R."/>
            <person name="Gilna P."/>
            <person name="Kiss H."/>
            <person name="Schmutz J."/>
            <person name="Larimer F."/>
            <person name="Land M."/>
            <person name="Hauser L."/>
            <person name="Kyrpides N."/>
            <person name="Lykidis A."/>
            <person name="Richardson P."/>
        </authorList>
    </citation>
    <scope>NUCLEOTIDE SEQUENCE [LARGE SCALE GENOMIC DNA]</scope>
    <source>
        <strain evidence="4">OS217 / ATCC BAA-1090 / DSM 15013</strain>
    </source>
</reference>
<feature type="domain" description="DUF3955" evidence="2">
    <location>
        <begin position="12"/>
        <end position="68"/>
    </location>
</feature>
<evidence type="ECO:0000259" key="2">
    <source>
        <dbReference type="Pfam" id="PF13127"/>
    </source>
</evidence>
<dbReference type="EMBL" id="CP000302">
    <property type="protein sequence ID" value="ABE55682.1"/>
    <property type="molecule type" value="Genomic_DNA"/>
</dbReference>
<evidence type="ECO:0000313" key="4">
    <source>
        <dbReference type="Proteomes" id="UP000001982"/>
    </source>
</evidence>
<evidence type="ECO:0000313" key="3">
    <source>
        <dbReference type="EMBL" id="ABE55682.1"/>
    </source>
</evidence>
<accession>Q12LJ4</accession>
<dbReference type="RefSeq" id="WP_011496833.1">
    <property type="nucleotide sequence ID" value="NC_007954.1"/>
</dbReference>
<dbReference type="AlphaFoldDB" id="Q12LJ4"/>
<keyword evidence="4" id="KW-1185">Reference proteome</keyword>
<keyword evidence="1" id="KW-0812">Transmembrane</keyword>
<dbReference type="KEGG" id="sdn:Sden_2402"/>
<organism evidence="3 4">
    <name type="scientific">Shewanella denitrificans (strain OS217 / ATCC BAA-1090 / DSM 15013)</name>
    <dbReference type="NCBI Taxonomy" id="318161"/>
    <lineage>
        <taxon>Bacteria</taxon>
        <taxon>Pseudomonadati</taxon>
        <taxon>Pseudomonadota</taxon>
        <taxon>Gammaproteobacteria</taxon>
        <taxon>Alteromonadales</taxon>
        <taxon>Shewanellaceae</taxon>
        <taxon>Shewanella</taxon>
    </lineage>
</organism>
<keyword evidence="1" id="KW-1133">Transmembrane helix</keyword>
<feature type="transmembrane region" description="Helical" evidence="1">
    <location>
        <begin position="12"/>
        <end position="33"/>
    </location>
</feature>
<feature type="transmembrane region" description="Helical" evidence="1">
    <location>
        <begin position="45"/>
        <end position="68"/>
    </location>
</feature>
<evidence type="ECO:0000256" key="1">
    <source>
        <dbReference type="SAM" id="Phobius"/>
    </source>
</evidence>
<dbReference type="Proteomes" id="UP000001982">
    <property type="component" value="Chromosome"/>
</dbReference>
<dbReference type="HOGENOM" id="CLU_2685811_0_0_6"/>
<gene>
    <name evidence="3" type="ordered locus">Sden_2402</name>
</gene>
<dbReference type="InterPro" id="IPR025016">
    <property type="entry name" value="DUF3955"/>
</dbReference>
<proteinExistence type="predicted"/>
<sequence length="74" mass="8123">MLASIIARLFRFKTALILFSFAALCWLAVNFIGSTVDSQGILHEPFFLVPIGWLFIFAGLFAALGASLRKLMTG</sequence>
<name>Q12LJ4_SHEDO</name>
<dbReference type="STRING" id="318161.Sden_2402"/>
<protein>
    <recommendedName>
        <fullName evidence="2">DUF3955 domain-containing protein</fullName>
    </recommendedName>
</protein>